<protein>
    <submittedName>
        <fullName evidence="2">Uncharacterized protein</fullName>
    </submittedName>
</protein>
<feature type="region of interest" description="Disordered" evidence="1">
    <location>
        <begin position="461"/>
        <end position="632"/>
    </location>
</feature>
<comment type="caution">
    <text evidence="2">The sequence shown here is derived from an EMBL/GenBank/DDBJ whole genome shotgun (WGS) entry which is preliminary data.</text>
</comment>
<feature type="compositionally biased region" description="Polar residues" evidence="1">
    <location>
        <begin position="573"/>
        <end position="588"/>
    </location>
</feature>
<feature type="compositionally biased region" description="Low complexity" evidence="1">
    <location>
        <begin position="478"/>
        <end position="521"/>
    </location>
</feature>
<feature type="region of interest" description="Disordered" evidence="1">
    <location>
        <begin position="1"/>
        <end position="37"/>
    </location>
</feature>
<sequence>MPEKDSKGSTDASIPPPLDPFPTYQTPYPRSNKDDDNPFIQFRRFADEQLSSLFQGIPQLFGLSSSRDPWKKEFEELMRRSHELEEGWRKQWEQEMEEMRQEIEKSKMDAWKAMEAAWKSPKEDTLWMTRGDAAKSPAVTDKLSNDPKKPALYDEGGLPKTELDAYDQTQSSDAAVEIPVIKSRSRHSSDKSTNSWFSSLGWDGKQRVQEHGTENSLAGSAETSSVSKRHSRPTLYTLFSARRMDPFSNTDHTIPWLLLSPYSPIYLSNPSQSRLFKVRIEDSEDVPFQISQPRFFEKWYTDIDEKLASRLPWADAFEDLLSLQQTGKMVERSSPTWQTPSDWIHGLVHRGSLGPAWGFNKDGFLVKRFSDAQSAAQKGHCGWRRGCGRLWGKQSEDKATANYSTSSQTDEKQDDAFEDLVDKAAERLGPFPIFGSILSAADSIVAAVDQAAKDLEAIANGGQPASEAEDESPKAEESANTSTSSTLSSATSDSSETLFSSSTRGENSSTPSVVSTLTTTVMRTLPDGSIETKRVLKKRFADGTEESNESVEVRNLPSTQPPRKVEPPRANKETQTLPTSEIPPTSQREIPGFGFAEDGVPQQNDASAEQGAANKDNKQDGRNSKRGGWFWT</sequence>
<evidence type="ECO:0000313" key="3">
    <source>
        <dbReference type="Proteomes" id="UP001161757"/>
    </source>
</evidence>
<feature type="region of interest" description="Disordered" evidence="1">
    <location>
        <begin position="137"/>
        <end position="159"/>
    </location>
</feature>
<evidence type="ECO:0000313" key="2">
    <source>
        <dbReference type="EMBL" id="KAJ8988328.1"/>
    </source>
</evidence>
<feature type="compositionally biased region" description="Basic and acidic residues" evidence="1">
    <location>
        <begin position="530"/>
        <end position="542"/>
    </location>
</feature>
<proteinExistence type="predicted"/>
<evidence type="ECO:0000256" key="1">
    <source>
        <dbReference type="SAM" id="MobiDB-lite"/>
    </source>
</evidence>
<dbReference type="EMBL" id="JAJGCB010000019">
    <property type="protein sequence ID" value="KAJ8988328.1"/>
    <property type="molecule type" value="Genomic_DNA"/>
</dbReference>
<gene>
    <name evidence="2" type="ORF">HRR80_007744</name>
</gene>
<name>A0AAN6ENC1_EXODE</name>
<accession>A0AAN6ENC1</accession>
<dbReference type="Proteomes" id="UP001161757">
    <property type="component" value="Unassembled WGS sequence"/>
</dbReference>
<feature type="compositionally biased region" description="Basic and acidic residues" evidence="1">
    <location>
        <begin position="143"/>
        <end position="152"/>
    </location>
</feature>
<dbReference type="AlphaFoldDB" id="A0AAN6ENC1"/>
<organism evidence="2 3">
    <name type="scientific">Exophiala dermatitidis</name>
    <name type="common">Black yeast-like fungus</name>
    <name type="synonym">Wangiella dermatitidis</name>
    <dbReference type="NCBI Taxonomy" id="5970"/>
    <lineage>
        <taxon>Eukaryota</taxon>
        <taxon>Fungi</taxon>
        <taxon>Dikarya</taxon>
        <taxon>Ascomycota</taxon>
        <taxon>Pezizomycotina</taxon>
        <taxon>Eurotiomycetes</taxon>
        <taxon>Chaetothyriomycetidae</taxon>
        <taxon>Chaetothyriales</taxon>
        <taxon>Herpotrichiellaceae</taxon>
        <taxon>Exophiala</taxon>
    </lineage>
</organism>
<reference evidence="2" key="1">
    <citation type="submission" date="2023-01" db="EMBL/GenBank/DDBJ databases">
        <title>Exophiala dermititidis isolated from Cystic Fibrosis Patient.</title>
        <authorList>
            <person name="Kurbessoian T."/>
            <person name="Crocker A."/>
            <person name="Murante D."/>
            <person name="Hogan D.A."/>
            <person name="Stajich J.E."/>
        </authorList>
    </citation>
    <scope>NUCLEOTIDE SEQUENCE</scope>
    <source>
        <strain evidence="2">Ex8</strain>
    </source>
</reference>
<feature type="compositionally biased region" description="Basic and acidic residues" evidence="1">
    <location>
        <begin position="563"/>
        <end position="572"/>
    </location>
</feature>